<dbReference type="AlphaFoldDB" id="A0AAW2MK76"/>
<comment type="caution">
    <text evidence="2">The sequence shown here is derived from an EMBL/GenBank/DDBJ whole genome shotgun (WGS) entry which is preliminary data.</text>
</comment>
<organism evidence="2">
    <name type="scientific">Sesamum angustifolium</name>
    <dbReference type="NCBI Taxonomy" id="2727405"/>
    <lineage>
        <taxon>Eukaryota</taxon>
        <taxon>Viridiplantae</taxon>
        <taxon>Streptophyta</taxon>
        <taxon>Embryophyta</taxon>
        <taxon>Tracheophyta</taxon>
        <taxon>Spermatophyta</taxon>
        <taxon>Magnoliopsida</taxon>
        <taxon>eudicotyledons</taxon>
        <taxon>Gunneridae</taxon>
        <taxon>Pentapetalae</taxon>
        <taxon>asterids</taxon>
        <taxon>lamiids</taxon>
        <taxon>Lamiales</taxon>
        <taxon>Pedaliaceae</taxon>
        <taxon>Sesamum</taxon>
    </lineage>
</organism>
<evidence type="ECO:0000313" key="2">
    <source>
        <dbReference type="EMBL" id="KAL0331273.1"/>
    </source>
</evidence>
<reference evidence="2" key="1">
    <citation type="submission" date="2020-06" db="EMBL/GenBank/DDBJ databases">
        <authorList>
            <person name="Li T."/>
            <person name="Hu X."/>
            <person name="Zhang T."/>
            <person name="Song X."/>
            <person name="Zhang H."/>
            <person name="Dai N."/>
            <person name="Sheng W."/>
            <person name="Hou X."/>
            <person name="Wei L."/>
        </authorList>
    </citation>
    <scope>NUCLEOTIDE SEQUENCE</scope>
    <source>
        <strain evidence="2">G01</strain>
        <tissue evidence="2">Leaf</tissue>
    </source>
</reference>
<gene>
    <name evidence="2" type="ORF">Sangu_1672800</name>
</gene>
<sequence length="466" mass="52863">MQGARTEIQSGSDAACLTNKVREKLDFSSGRLSKKREFDVILEAKRQLSARWKNVNAVETVTNVKSPRTLGRILSSPEHDLWPLSPRRDSQYSCGSAQMRFSLYNTSPRVTGSSSQVPYGKERACLSPLRPNTLVTSGDDCNKYDGTLQIMDTKTSSLIPRTDKEAHDMDVSMIHNMKSNEVPSGINSMDFTNDTAELHKDDESVMNSVDSLSENEAFTSTADDLPSTPLSIHRFDVADRIKYQEEHRSPVSVLEPFFLEDTNSPPSITLQTDRQPLKPLRLDFQECSSESFHPDPPTSANSCIEEQDPLSHYVHLVLQTSCLDWDQLSEISCLPEELLDESLFDEVEFLPPDCYFDPKLLFDHINEVLLEIYQSHFCSPPWLAFTKPKIRSVPLAQLVLDEIMTEADFYLLPRTEKRTLDQLVSKDVAACRSWLDVQLDTEQIMIDVSEDVLEESILDMLLEFHT</sequence>
<dbReference type="PANTHER" id="PTHR47212:SF4">
    <property type="entry name" value="ADHESIN-LIKE PROTEIN, PUTATIVE (DUF3741)-RELATED"/>
    <property type="match status" value="1"/>
</dbReference>
<dbReference type="EMBL" id="JACGWK010000010">
    <property type="protein sequence ID" value="KAL0331273.1"/>
    <property type="molecule type" value="Genomic_DNA"/>
</dbReference>
<reference evidence="2" key="2">
    <citation type="journal article" date="2024" name="Plant">
        <title>Genomic evolution and insights into agronomic trait innovations of Sesamum species.</title>
        <authorList>
            <person name="Miao H."/>
            <person name="Wang L."/>
            <person name="Qu L."/>
            <person name="Liu H."/>
            <person name="Sun Y."/>
            <person name="Le M."/>
            <person name="Wang Q."/>
            <person name="Wei S."/>
            <person name="Zheng Y."/>
            <person name="Lin W."/>
            <person name="Duan Y."/>
            <person name="Cao H."/>
            <person name="Xiong S."/>
            <person name="Wang X."/>
            <person name="Wei L."/>
            <person name="Li C."/>
            <person name="Ma Q."/>
            <person name="Ju M."/>
            <person name="Zhao R."/>
            <person name="Li G."/>
            <person name="Mu C."/>
            <person name="Tian Q."/>
            <person name="Mei H."/>
            <person name="Zhang T."/>
            <person name="Gao T."/>
            <person name="Zhang H."/>
        </authorList>
    </citation>
    <scope>NUCLEOTIDE SEQUENCE</scope>
    <source>
        <strain evidence="2">G01</strain>
    </source>
</reference>
<accession>A0AAW2MK76</accession>
<dbReference type="Pfam" id="PF14309">
    <property type="entry name" value="DUF4378"/>
    <property type="match status" value="1"/>
</dbReference>
<proteinExistence type="predicted"/>
<feature type="domain" description="DUF4378" evidence="1">
    <location>
        <begin position="312"/>
        <end position="455"/>
    </location>
</feature>
<dbReference type="InterPro" id="IPR025486">
    <property type="entry name" value="DUF4378"/>
</dbReference>
<name>A0AAW2MK76_9LAMI</name>
<dbReference type="PANTHER" id="PTHR47212">
    <property type="entry name" value="ADHESIN-LIKE PROTEIN, PUTATIVE (DUF3741)-RELATED"/>
    <property type="match status" value="1"/>
</dbReference>
<evidence type="ECO:0000259" key="1">
    <source>
        <dbReference type="Pfam" id="PF14309"/>
    </source>
</evidence>
<protein>
    <recommendedName>
        <fullName evidence="1">DUF4378 domain-containing protein</fullName>
    </recommendedName>
</protein>